<gene>
    <name evidence="8" type="ORF">A7U60_g4371</name>
</gene>
<feature type="binding site" evidence="6">
    <location>
        <position position="125"/>
    </location>
    <ligand>
        <name>Ca(2+)</name>
        <dbReference type="ChEBI" id="CHEBI:29108"/>
        <label>1</label>
        <note>catalytic</note>
    </ligand>
</feature>
<dbReference type="GO" id="GO:0004064">
    <property type="term" value="F:arylesterase activity"/>
    <property type="evidence" value="ECO:0007669"/>
    <property type="project" value="InterPro"/>
</dbReference>
<keyword evidence="9" id="KW-1185">Reference proteome</keyword>
<evidence type="ECO:0000256" key="4">
    <source>
        <dbReference type="ARBA" id="ARBA00023180"/>
    </source>
</evidence>
<dbReference type="PANTHER" id="PTHR11799:SF12">
    <property type="entry name" value="PARAOXONASE-RELATED"/>
    <property type="match status" value="1"/>
</dbReference>
<feature type="binding site" evidence="6">
    <location>
        <position position="257"/>
    </location>
    <ligand>
        <name>Ca(2+)</name>
        <dbReference type="ChEBI" id="CHEBI:29108"/>
        <label>1</label>
        <note>catalytic</note>
    </ligand>
</feature>
<dbReference type="Pfam" id="PF01731">
    <property type="entry name" value="Arylesterase"/>
    <property type="match status" value="1"/>
</dbReference>
<reference evidence="8" key="1">
    <citation type="submission" date="2016-06" db="EMBL/GenBank/DDBJ databases">
        <title>Draft Genome sequence of the fungus Inonotus baumii.</title>
        <authorList>
            <person name="Zhu H."/>
            <person name="Lin W."/>
        </authorList>
    </citation>
    <scope>NUCLEOTIDE SEQUENCE</scope>
    <source>
        <strain evidence="8">821</strain>
    </source>
</reference>
<dbReference type="OrthoDB" id="5307922at2759"/>
<keyword evidence="3" id="KW-1015">Disulfide bond</keyword>
<dbReference type="InterPro" id="IPR011042">
    <property type="entry name" value="6-blade_b-propeller_TolB-like"/>
</dbReference>
<evidence type="ECO:0000256" key="1">
    <source>
        <dbReference type="ARBA" id="ARBA00008595"/>
    </source>
</evidence>
<organism evidence="8 9">
    <name type="scientific">Sanghuangporus baumii</name>
    <name type="common">Phellinus baumii</name>
    <dbReference type="NCBI Taxonomy" id="108892"/>
    <lineage>
        <taxon>Eukaryota</taxon>
        <taxon>Fungi</taxon>
        <taxon>Dikarya</taxon>
        <taxon>Basidiomycota</taxon>
        <taxon>Agaricomycotina</taxon>
        <taxon>Agaricomycetes</taxon>
        <taxon>Hymenochaetales</taxon>
        <taxon>Hymenochaetaceae</taxon>
        <taxon>Sanghuangporus</taxon>
    </lineage>
</organism>
<protein>
    <submittedName>
        <fullName evidence="8">Calcium-dependent phosphotriesterase</fullName>
    </submittedName>
</protein>
<feature type="glycosylation site" description="N-linked (GlcNAc...) asparagine" evidence="7">
    <location>
        <position position="257"/>
    </location>
</feature>
<accession>A0A9Q5HYQ4</accession>
<sequence length="355" mass="39324">MACSTQQSRPHWIPATNRLNATGKSSMDYVAFFDPSTSRIKRLETEGFKFSRGLSLHGMDIARSREHPSELLIYLVNHREPLEGKDDGREVGADSVVEIFETKPGSDTMRYIATFKDSVIVTPNDIAATGDEMDFYFTNDHGFVKTGLVCLFSFFDFSNLNEYIVGWMRIDLDLQARRLNIDALLDLGWSNVGYCHAHKGCKVAADNIVGANGIVRGSDGKYYVASSTSGRIYVFERQTDDSLVLTDLIPLERSVDNLSIDQTGAIWGAGLVHALHLVNVHFETPSINTPSSALRITLNEGEGSYFGEKYKVEKIFEDSGELASGSTSVAYDSKRKKLYLHGIAAPHLTVCDVEV</sequence>
<keyword evidence="6" id="KW-0479">Metal-binding</keyword>
<feature type="binding site" evidence="6">
    <location>
        <position position="212"/>
    </location>
    <ligand>
        <name>Ca(2+)</name>
        <dbReference type="ChEBI" id="CHEBI:29108"/>
        <label>1</label>
        <note>catalytic</note>
    </ligand>
</feature>
<evidence type="ECO:0000256" key="5">
    <source>
        <dbReference type="PIRSR" id="PIRSR602640-1"/>
    </source>
</evidence>
<keyword evidence="2" id="KW-0378">Hydrolase</keyword>
<evidence type="ECO:0000256" key="2">
    <source>
        <dbReference type="ARBA" id="ARBA00022801"/>
    </source>
</evidence>
<comment type="caution">
    <text evidence="8">The sequence shown here is derived from an EMBL/GenBank/DDBJ whole genome shotgun (WGS) entry which is preliminary data.</text>
</comment>
<comment type="PTM">
    <text evidence="7">Glycosylated.</text>
</comment>
<evidence type="ECO:0000256" key="3">
    <source>
        <dbReference type="ARBA" id="ARBA00023157"/>
    </source>
</evidence>
<evidence type="ECO:0000256" key="7">
    <source>
        <dbReference type="PIRSR" id="PIRSR602640-4"/>
    </source>
</evidence>
<dbReference type="PANTHER" id="PTHR11799">
    <property type="entry name" value="PARAOXONASE"/>
    <property type="match status" value="1"/>
</dbReference>
<evidence type="ECO:0000313" key="9">
    <source>
        <dbReference type="Proteomes" id="UP000757232"/>
    </source>
</evidence>
<dbReference type="SUPFAM" id="SSF63829">
    <property type="entry name" value="Calcium-dependent phosphotriesterase"/>
    <property type="match status" value="1"/>
</dbReference>
<feature type="binding site" evidence="6">
    <location>
        <position position="256"/>
    </location>
    <ligand>
        <name>Ca(2+)</name>
        <dbReference type="ChEBI" id="CHEBI:29108"/>
        <label>1</label>
        <note>catalytic</note>
    </ligand>
</feature>
<evidence type="ECO:0000256" key="6">
    <source>
        <dbReference type="PIRSR" id="PIRSR602640-2"/>
    </source>
</evidence>
<dbReference type="Gene3D" id="2.120.10.30">
    <property type="entry name" value="TolB, C-terminal domain"/>
    <property type="match status" value="1"/>
</dbReference>
<dbReference type="Proteomes" id="UP000757232">
    <property type="component" value="Unassembled WGS sequence"/>
</dbReference>
<dbReference type="InterPro" id="IPR002640">
    <property type="entry name" value="Arylesterase"/>
</dbReference>
<comment type="similarity">
    <text evidence="1">Belongs to the paraoxonase family.</text>
</comment>
<feature type="active site" description="Proton acceptor" evidence="5">
    <location>
        <position position="57"/>
    </location>
</feature>
<dbReference type="InterPro" id="IPR051288">
    <property type="entry name" value="Serum_paraoxonase/arylesterase"/>
</dbReference>
<dbReference type="GO" id="GO:0046872">
    <property type="term" value="F:metal ion binding"/>
    <property type="evidence" value="ECO:0007669"/>
    <property type="project" value="UniProtKB-KW"/>
</dbReference>
<keyword evidence="6" id="KW-0106">Calcium</keyword>
<feature type="binding site" evidence="6">
    <location>
        <position position="124"/>
    </location>
    <ligand>
        <name>Ca(2+)</name>
        <dbReference type="ChEBI" id="CHEBI:29108"/>
        <label>1</label>
        <note>catalytic</note>
    </ligand>
</feature>
<dbReference type="EMBL" id="LNZH02000178">
    <property type="protein sequence ID" value="OCB88463.1"/>
    <property type="molecule type" value="Genomic_DNA"/>
</dbReference>
<name>A0A9Q5HYQ4_SANBA</name>
<dbReference type="AlphaFoldDB" id="A0A9Q5HYQ4"/>
<keyword evidence="4 7" id="KW-0325">Glycoprotein</keyword>
<proteinExistence type="inferred from homology"/>
<evidence type="ECO:0000313" key="8">
    <source>
        <dbReference type="EMBL" id="OCB88463.1"/>
    </source>
</evidence>
<comment type="cofactor">
    <cofactor evidence="6">
        <name>Ca(2+)</name>
        <dbReference type="ChEBI" id="CHEBI:29108"/>
    </cofactor>
    <text evidence="6">Binds 2 calcium ions per subunit.</text>
</comment>